<reference evidence="4" key="2">
    <citation type="submission" date="2015-01" db="EMBL/GenBank/DDBJ databases">
        <title>Evolutionary Origins and Diversification of the Mycorrhizal Mutualists.</title>
        <authorList>
            <consortium name="DOE Joint Genome Institute"/>
            <consortium name="Mycorrhizal Genomics Consortium"/>
            <person name="Kohler A."/>
            <person name="Kuo A."/>
            <person name="Nagy L.G."/>
            <person name="Floudas D."/>
            <person name="Copeland A."/>
            <person name="Barry K.W."/>
            <person name="Cichocki N."/>
            <person name="Veneault-Fourrey C."/>
            <person name="LaButti K."/>
            <person name="Lindquist E.A."/>
            <person name="Lipzen A."/>
            <person name="Lundell T."/>
            <person name="Morin E."/>
            <person name="Murat C."/>
            <person name="Riley R."/>
            <person name="Ohm R."/>
            <person name="Sun H."/>
            <person name="Tunlid A."/>
            <person name="Henrissat B."/>
            <person name="Grigoriev I.V."/>
            <person name="Hibbett D.S."/>
            <person name="Martin F."/>
        </authorList>
    </citation>
    <scope>NUCLEOTIDE SEQUENCE [LARGE SCALE GENOMIC DNA]</scope>
    <source>
        <strain evidence="4">F 1598</strain>
    </source>
</reference>
<evidence type="ECO:0000313" key="4">
    <source>
        <dbReference type="Proteomes" id="UP000054166"/>
    </source>
</evidence>
<accession>A0A0C3BEX0</accession>
<feature type="compositionally biased region" description="Basic and acidic residues" evidence="1">
    <location>
        <begin position="31"/>
        <end position="40"/>
    </location>
</feature>
<keyword evidence="2" id="KW-0732">Signal</keyword>
<feature type="region of interest" description="Disordered" evidence="1">
    <location>
        <begin position="29"/>
        <end position="49"/>
    </location>
</feature>
<dbReference type="InParanoid" id="A0A0C3BEX0"/>
<feature type="chain" id="PRO_5002172641" evidence="2">
    <location>
        <begin position="19"/>
        <end position="186"/>
    </location>
</feature>
<name>A0A0C3BEX0_PILCF</name>
<proteinExistence type="predicted"/>
<dbReference type="HOGENOM" id="CLU_1454938_0_0_1"/>
<protein>
    <submittedName>
        <fullName evidence="3">Uncharacterized protein</fullName>
    </submittedName>
</protein>
<dbReference type="Proteomes" id="UP000054166">
    <property type="component" value="Unassembled WGS sequence"/>
</dbReference>
<keyword evidence="4" id="KW-1185">Reference proteome</keyword>
<evidence type="ECO:0000256" key="1">
    <source>
        <dbReference type="SAM" id="MobiDB-lite"/>
    </source>
</evidence>
<sequence>MAHLNLPTLLHSMPLLLCTHLRPPTAAPALEDDKWREARESGQLSGPDTASETIVKSEADITITVLLGGSCHAGSIDLAESEVGRFSWFLGRITGSRSYDLFNDEIIRARLRSFMFKSTSLKLKEVWRLSVCIAGAAERDWYIYGLGESRTMRPAWVYPLIFYQGAGRQGGASFYPMSLFHLWSIS</sequence>
<reference evidence="3 4" key="1">
    <citation type="submission" date="2014-04" db="EMBL/GenBank/DDBJ databases">
        <authorList>
            <consortium name="DOE Joint Genome Institute"/>
            <person name="Kuo A."/>
            <person name="Tarkka M."/>
            <person name="Buscot F."/>
            <person name="Kohler A."/>
            <person name="Nagy L.G."/>
            <person name="Floudas D."/>
            <person name="Copeland A."/>
            <person name="Barry K.W."/>
            <person name="Cichocki N."/>
            <person name="Veneault-Fourrey C."/>
            <person name="LaButti K."/>
            <person name="Lindquist E.A."/>
            <person name="Lipzen A."/>
            <person name="Lundell T."/>
            <person name="Morin E."/>
            <person name="Murat C."/>
            <person name="Sun H."/>
            <person name="Tunlid A."/>
            <person name="Henrissat B."/>
            <person name="Grigoriev I.V."/>
            <person name="Hibbett D.S."/>
            <person name="Martin F."/>
            <person name="Nordberg H.P."/>
            <person name="Cantor M.N."/>
            <person name="Hua S.X."/>
        </authorList>
    </citation>
    <scope>NUCLEOTIDE SEQUENCE [LARGE SCALE GENOMIC DNA]</scope>
    <source>
        <strain evidence="3 4">F 1598</strain>
    </source>
</reference>
<organism evidence="3 4">
    <name type="scientific">Piloderma croceum (strain F 1598)</name>
    <dbReference type="NCBI Taxonomy" id="765440"/>
    <lineage>
        <taxon>Eukaryota</taxon>
        <taxon>Fungi</taxon>
        <taxon>Dikarya</taxon>
        <taxon>Basidiomycota</taxon>
        <taxon>Agaricomycotina</taxon>
        <taxon>Agaricomycetes</taxon>
        <taxon>Agaricomycetidae</taxon>
        <taxon>Atheliales</taxon>
        <taxon>Atheliaceae</taxon>
        <taxon>Piloderma</taxon>
    </lineage>
</organism>
<dbReference type="EMBL" id="KN833041">
    <property type="protein sequence ID" value="KIM75877.1"/>
    <property type="molecule type" value="Genomic_DNA"/>
</dbReference>
<gene>
    <name evidence="3" type="ORF">PILCRDRAFT_826899</name>
</gene>
<evidence type="ECO:0000256" key="2">
    <source>
        <dbReference type="SAM" id="SignalP"/>
    </source>
</evidence>
<dbReference type="AlphaFoldDB" id="A0A0C3BEX0"/>
<feature type="signal peptide" evidence="2">
    <location>
        <begin position="1"/>
        <end position="18"/>
    </location>
</feature>
<evidence type="ECO:0000313" key="3">
    <source>
        <dbReference type="EMBL" id="KIM75877.1"/>
    </source>
</evidence>